<gene>
    <name evidence="9" type="ORF">RGQ15_18190</name>
</gene>
<dbReference type="Pfam" id="PF25876">
    <property type="entry name" value="HH_MFP_RND"/>
    <property type="match status" value="1"/>
</dbReference>
<dbReference type="RefSeq" id="WP_311162138.1">
    <property type="nucleotide sequence ID" value="NZ_JAVQLW010000003.1"/>
</dbReference>
<dbReference type="EMBL" id="JAVQLW010000003">
    <property type="protein sequence ID" value="MDS9469499.1"/>
    <property type="molecule type" value="Genomic_DNA"/>
</dbReference>
<sequence length="382" mass="41222">MPFIDRRSLCPFVLAASIFSVGLPASLLLAQEAQPAPTVLVQTATQREIHPEFAHPGVIEAENKATIRPLVTAQIIGNHVVPGAIVEKGELLFELDDRDFRSNLLEAEAALAVARAQVGERQLEFERKQTLVSRETAAQSELDLATAQLDAAKAQVQAAQAAVERAGKALEDTKIYAPFEGRISAANYGVGDVVSPNNPIQPEPLAEIVALDPIYVLGYLSQQVYDLFIQRRDRMQAAGTAIPKLELTLELPSGQIYPGKGRFVSWDFQAAATRGSIAARAEFPNPDGVLLPGMNVTLRGNAVEAINAVTVPQRAVGQDQQGHYVLTVGDEGKVIRNNIEVGIRDGADWTVISGLEDGANVIVEGLQKVREGQEVETQPFKQ</sequence>
<feature type="domain" description="Multidrug resistance protein MdtA-like barrel-sandwich hybrid" evidence="6">
    <location>
        <begin position="63"/>
        <end position="198"/>
    </location>
</feature>
<accession>A0ABU2HWR9</accession>
<evidence type="ECO:0000313" key="10">
    <source>
        <dbReference type="Proteomes" id="UP001269144"/>
    </source>
</evidence>
<keyword evidence="3" id="KW-0175">Coiled coil</keyword>
<dbReference type="InterPro" id="IPR058626">
    <property type="entry name" value="MdtA-like_b-barrel"/>
</dbReference>
<dbReference type="Gene3D" id="2.40.420.20">
    <property type="match status" value="1"/>
</dbReference>
<proteinExistence type="inferred from homology"/>
<feature type="domain" description="Multidrug resistance protein MdtA-like C-terminal permuted SH3" evidence="8">
    <location>
        <begin position="307"/>
        <end position="368"/>
    </location>
</feature>
<dbReference type="NCBIfam" id="TIGR01730">
    <property type="entry name" value="RND_mfp"/>
    <property type="match status" value="1"/>
</dbReference>
<dbReference type="SUPFAM" id="SSF111369">
    <property type="entry name" value="HlyD-like secretion proteins"/>
    <property type="match status" value="1"/>
</dbReference>
<dbReference type="Pfam" id="PF25967">
    <property type="entry name" value="RND-MFP_C"/>
    <property type="match status" value="1"/>
</dbReference>
<dbReference type="Proteomes" id="UP001269144">
    <property type="component" value="Unassembled WGS sequence"/>
</dbReference>
<reference evidence="10" key="1">
    <citation type="submission" date="2023-07" db="EMBL/GenBank/DDBJ databases">
        <title>Paracoccus sp. MBLB3053 whole genome sequence.</title>
        <authorList>
            <person name="Hwang C.Y."/>
            <person name="Cho E.-S."/>
            <person name="Seo M.-J."/>
        </authorList>
    </citation>
    <scope>NUCLEOTIDE SEQUENCE [LARGE SCALE GENOMIC DNA]</scope>
    <source>
        <strain evidence="10">MBLB3053</strain>
    </source>
</reference>
<evidence type="ECO:0000259" key="8">
    <source>
        <dbReference type="Pfam" id="PF25967"/>
    </source>
</evidence>
<name>A0ABU2HWR9_9RHOB</name>
<keyword evidence="4" id="KW-0732">Signal</keyword>
<dbReference type="InterPro" id="IPR058627">
    <property type="entry name" value="MdtA-like_C"/>
</dbReference>
<evidence type="ECO:0000313" key="9">
    <source>
        <dbReference type="EMBL" id="MDS9469499.1"/>
    </source>
</evidence>
<comment type="subcellular location">
    <subcellularLocation>
        <location evidence="1">Cell envelope</location>
    </subcellularLocation>
</comment>
<evidence type="ECO:0000259" key="7">
    <source>
        <dbReference type="Pfam" id="PF25944"/>
    </source>
</evidence>
<protein>
    <submittedName>
        <fullName evidence="9">Efflux RND transporter periplasmic adaptor subunit</fullName>
    </submittedName>
</protein>
<feature type="signal peptide" evidence="4">
    <location>
        <begin position="1"/>
        <end position="30"/>
    </location>
</feature>
<feature type="chain" id="PRO_5047060947" evidence="4">
    <location>
        <begin position="31"/>
        <end position="382"/>
    </location>
</feature>
<feature type="coiled-coil region" evidence="3">
    <location>
        <begin position="135"/>
        <end position="169"/>
    </location>
</feature>
<evidence type="ECO:0000256" key="3">
    <source>
        <dbReference type="SAM" id="Coils"/>
    </source>
</evidence>
<dbReference type="Pfam" id="PF25944">
    <property type="entry name" value="Beta-barrel_RND"/>
    <property type="match status" value="1"/>
</dbReference>
<comment type="similarity">
    <text evidence="2">Belongs to the membrane fusion protein (MFP) (TC 8.A.1) family.</text>
</comment>
<dbReference type="InterPro" id="IPR058625">
    <property type="entry name" value="MdtA-like_BSH"/>
</dbReference>
<dbReference type="Gene3D" id="2.40.30.170">
    <property type="match status" value="1"/>
</dbReference>
<organism evidence="9 10">
    <name type="scientific">Paracoccus aurantius</name>
    <dbReference type="NCBI Taxonomy" id="3073814"/>
    <lineage>
        <taxon>Bacteria</taxon>
        <taxon>Pseudomonadati</taxon>
        <taxon>Pseudomonadota</taxon>
        <taxon>Alphaproteobacteria</taxon>
        <taxon>Rhodobacterales</taxon>
        <taxon>Paracoccaceae</taxon>
        <taxon>Paracoccus</taxon>
    </lineage>
</organism>
<evidence type="ECO:0000256" key="2">
    <source>
        <dbReference type="ARBA" id="ARBA00009477"/>
    </source>
</evidence>
<dbReference type="Pfam" id="PF25917">
    <property type="entry name" value="BSH_RND"/>
    <property type="match status" value="1"/>
</dbReference>
<dbReference type="PANTHER" id="PTHR30158">
    <property type="entry name" value="ACRA/E-RELATED COMPONENT OF DRUG EFFLUX TRANSPORTER"/>
    <property type="match status" value="1"/>
</dbReference>
<feature type="domain" description="Multidrug resistance protein MdtA-like alpha-helical hairpin" evidence="5">
    <location>
        <begin position="104"/>
        <end position="167"/>
    </location>
</feature>
<keyword evidence="10" id="KW-1185">Reference proteome</keyword>
<comment type="caution">
    <text evidence="9">The sequence shown here is derived from an EMBL/GenBank/DDBJ whole genome shotgun (WGS) entry which is preliminary data.</text>
</comment>
<dbReference type="Gene3D" id="2.40.50.100">
    <property type="match status" value="1"/>
</dbReference>
<evidence type="ECO:0000259" key="6">
    <source>
        <dbReference type="Pfam" id="PF25917"/>
    </source>
</evidence>
<feature type="domain" description="Multidrug resistance protein MdtA-like beta-barrel" evidence="7">
    <location>
        <begin position="236"/>
        <end position="299"/>
    </location>
</feature>
<dbReference type="Gene3D" id="1.10.287.470">
    <property type="entry name" value="Helix hairpin bin"/>
    <property type="match status" value="1"/>
</dbReference>
<evidence type="ECO:0000256" key="4">
    <source>
        <dbReference type="SAM" id="SignalP"/>
    </source>
</evidence>
<dbReference type="InterPro" id="IPR058624">
    <property type="entry name" value="MdtA-like_HH"/>
</dbReference>
<evidence type="ECO:0000256" key="1">
    <source>
        <dbReference type="ARBA" id="ARBA00004196"/>
    </source>
</evidence>
<evidence type="ECO:0000259" key="5">
    <source>
        <dbReference type="Pfam" id="PF25876"/>
    </source>
</evidence>
<dbReference type="InterPro" id="IPR006143">
    <property type="entry name" value="RND_pump_MFP"/>
</dbReference>